<dbReference type="OrthoDB" id="1711136at2759"/>
<dbReference type="GO" id="GO:0005975">
    <property type="term" value="P:carbohydrate metabolic process"/>
    <property type="evidence" value="ECO:0007669"/>
    <property type="project" value="InterPro"/>
</dbReference>
<evidence type="ECO:0000256" key="2">
    <source>
        <dbReference type="SAM" id="MobiDB-lite"/>
    </source>
</evidence>
<gene>
    <name evidence="3" type="ORF">PPROV_000890800</name>
</gene>
<evidence type="ECO:0008006" key="5">
    <source>
        <dbReference type="Google" id="ProtNLM"/>
    </source>
</evidence>
<organism evidence="3 4">
    <name type="scientific">Pycnococcus provasolii</name>
    <dbReference type="NCBI Taxonomy" id="41880"/>
    <lineage>
        <taxon>Eukaryota</taxon>
        <taxon>Viridiplantae</taxon>
        <taxon>Chlorophyta</taxon>
        <taxon>Pseudoscourfieldiophyceae</taxon>
        <taxon>Pseudoscourfieldiales</taxon>
        <taxon>Pycnococcaceae</taxon>
        <taxon>Pycnococcus</taxon>
    </lineage>
</organism>
<dbReference type="Pfam" id="PF00923">
    <property type="entry name" value="TAL_FSA"/>
    <property type="match status" value="1"/>
</dbReference>
<proteinExistence type="predicted"/>
<evidence type="ECO:0000313" key="4">
    <source>
        <dbReference type="Proteomes" id="UP000660262"/>
    </source>
</evidence>
<dbReference type="PANTHER" id="PTHR10683:SF18">
    <property type="entry name" value="TRANSALDOLASE"/>
    <property type="match status" value="1"/>
</dbReference>
<dbReference type="Gene3D" id="3.20.20.70">
    <property type="entry name" value="Aldolase class I"/>
    <property type="match status" value="1"/>
</dbReference>
<dbReference type="InterPro" id="IPR013785">
    <property type="entry name" value="Aldolase_TIM"/>
</dbReference>
<dbReference type="PANTHER" id="PTHR10683">
    <property type="entry name" value="TRANSALDOLASE"/>
    <property type="match status" value="1"/>
</dbReference>
<accession>A0A830HRQ3</accession>
<reference evidence="3" key="1">
    <citation type="submission" date="2020-10" db="EMBL/GenBank/DDBJ databases">
        <title>Unveiling of a novel bifunctional photoreceptor, Dualchrome1, isolated from a cosmopolitan green alga.</title>
        <authorList>
            <person name="Suzuki S."/>
            <person name="Kawachi M."/>
        </authorList>
    </citation>
    <scope>NUCLEOTIDE SEQUENCE</scope>
    <source>
        <strain evidence="3">NIES 2893</strain>
    </source>
</reference>
<feature type="region of interest" description="Disordered" evidence="2">
    <location>
        <begin position="1"/>
        <end position="30"/>
    </location>
</feature>
<comment type="caution">
    <text evidence="3">The sequence shown here is derived from an EMBL/GenBank/DDBJ whole genome shotgun (WGS) entry which is preliminary data.</text>
</comment>
<dbReference type="EMBL" id="BNJQ01000028">
    <property type="protein sequence ID" value="GHP10176.1"/>
    <property type="molecule type" value="Genomic_DNA"/>
</dbReference>
<dbReference type="SUPFAM" id="SSF51569">
    <property type="entry name" value="Aldolase"/>
    <property type="match status" value="1"/>
</dbReference>
<keyword evidence="1" id="KW-0704">Schiff base</keyword>
<dbReference type="GO" id="GO:0006098">
    <property type="term" value="P:pentose-phosphate shunt"/>
    <property type="evidence" value="ECO:0007669"/>
    <property type="project" value="UniProtKB-UniPathway"/>
</dbReference>
<dbReference type="UniPathway" id="UPA00115">
    <property type="reaction ID" value="UER00414"/>
</dbReference>
<evidence type="ECO:0000256" key="1">
    <source>
        <dbReference type="ARBA" id="ARBA00023270"/>
    </source>
</evidence>
<dbReference type="InterPro" id="IPR001585">
    <property type="entry name" value="TAL/FSA"/>
</dbReference>
<keyword evidence="4" id="KW-1185">Reference proteome</keyword>
<sequence length="443" mass="47094">MASMMATRASTTSALPRSPHRSSLGSFTSRRSHRGASVVLAAGTEVCDPKSPHAPCSVTAPTTLSALAMVSSVQADTAHLEMIERHANDLTGAITNPSLILMAATTKTDGSNLMEHIVRHASSGRVGGSATFDNRIDAEGADVELSGMSESAEGLTVDVGCEITKLLAKNAGVVSTELDTGLAYAPPRVIIDRAKRLMDLYVQRRVSPQRVMIMLPATYTGIEACQKLERDGIACNMTLSFSMAQAIACADAGASVISPYVGRICDWHAARNGDAPVLSGAGGDAGVRFVKRVYAYYKSANIPTRVLAASIRTPAQALQLAGVDIISCPPSVLEELAATTTDKAASQTVVRHLSPASIELPADVDLDDNVPIDSYDEEFILSKCLDDTHIPVSRLRFLDEKQFWMAHHADEMASEMLTAGISQFQLHTHKLETLMAKMGSGAI</sequence>
<dbReference type="Proteomes" id="UP000660262">
    <property type="component" value="Unassembled WGS sequence"/>
</dbReference>
<feature type="compositionally biased region" description="Polar residues" evidence="2">
    <location>
        <begin position="8"/>
        <end position="29"/>
    </location>
</feature>
<protein>
    <recommendedName>
        <fullName evidence="5">Transaldolase</fullName>
    </recommendedName>
</protein>
<dbReference type="AlphaFoldDB" id="A0A830HRQ3"/>
<evidence type="ECO:0000313" key="3">
    <source>
        <dbReference type="EMBL" id="GHP10176.1"/>
    </source>
</evidence>
<name>A0A830HRQ3_9CHLO</name>